<dbReference type="AlphaFoldDB" id="A0A8T8I3M0"/>
<name>A0A8T8I3M0_9PSEU</name>
<organism evidence="1 2">
    <name type="scientific">Saccharothrix algeriensis</name>
    <dbReference type="NCBI Taxonomy" id="173560"/>
    <lineage>
        <taxon>Bacteria</taxon>
        <taxon>Bacillati</taxon>
        <taxon>Actinomycetota</taxon>
        <taxon>Actinomycetes</taxon>
        <taxon>Pseudonocardiales</taxon>
        <taxon>Pseudonocardiaceae</taxon>
        <taxon>Saccharothrix</taxon>
    </lineage>
</organism>
<evidence type="ECO:0000313" key="1">
    <source>
        <dbReference type="EMBL" id="QTR05356.1"/>
    </source>
</evidence>
<feature type="non-terminal residue" evidence="1">
    <location>
        <position position="1"/>
    </location>
</feature>
<evidence type="ECO:0000313" key="2">
    <source>
        <dbReference type="Proteomes" id="UP000671828"/>
    </source>
</evidence>
<dbReference type="EMBL" id="CP072788">
    <property type="protein sequence ID" value="QTR05356.1"/>
    <property type="molecule type" value="Genomic_DNA"/>
</dbReference>
<protein>
    <submittedName>
        <fullName evidence="1">Uncharacterized protein</fullName>
    </submittedName>
</protein>
<accession>A0A8T8I3M0</accession>
<sequence length="81" mass="8407">GLFAGLLLVVQVVGGPPAAAREGEGGVGGVVVGGRAYRRAGRRSWRTALASAFGGRRADYRIRLAAFALFVVGFQFDLLAS</sequence>
<reference evidence="1" key="1">
    <citation type="submission" date="2021-04" db="EMBL/GenBank/DDBJ databases">
        <title>Saccharothrix algeriensis WGS.</title>
        <authorList>
            <person name="Stuskova K."/>
            <person name="Hakalova E."/>
            <person name="Tebbal A.B."/>
            <person name="Eichmeier A."/>
        </authorList>
    </citation>
    <scope>NUCLEOTIDE SEQUENCE</scope>
    <source>
        <strain evidence="1">NRRL B-24137</strain>
    </source>
</reference>
<gene>
    <name evidence="1" type="ORF">J7S33_12390</name>
</gene>
<dbReference type="Proteomes" id="UP000671828">
    <property type="component" value="Chromosome"/>
</dbReference>
<proteinExistence type="predicted"/>